<feature type="compositionally biased region" description="Pro residues" evidence="1">
    <location>
        <begin position="1013"/>
        <end position="1027"/>
    </location>
</feature>
<keyword evidence="3" id="KW-1185">Reference proteome</keyword>
<feature type="compositionally biased region" description="Low complexity" evidence="1">
    <location>
        <begin position="258"/>
        <end position="268"/>
    </location>
</feature>
<feature type="compositionally biased region" description="Basic and acidic residues" evidence="1">
    <location>
        <begin position="698"/>
        <end position="709"/>
    </location>
</feature>
<feature type="compositionally biased region" description="Low complexity" evidence="1">
    <location>
        <begin position="1403"/>
        <end position="1425"/>
    </location>
</feature>
<feature type="compositionally biased region" description="Basic residues" evidence="1">
    <location>
        <begin position="18"/>
        <end position="35"/>
    </location>
</feature>
<evidence type="ECO:0000313" key="3">
    <source>
        <dbReference type="Proteomes" id="UP000240883"/>
    </source>
</evidence>
<feature type="compositionally biased region" description="Polar residues" evidence="1">
    <location>
        <begin position="1165"/>
        <end position="1192"/>
    </location>
</feature>
<feature type="compositionally biased region" description="Basic and acidic residues" evidence="1">
    <location>
        <begin position="334"/>
        <end position="344"/>
    </location>
</feature>
<feature type="compositionally biased region" description="Polar residues" evidence="1">
    <location>
        <begin position="1299"/>
        <end position="1326"/>
    </location>
</feature>
<feature type="compositionally biased region" description="Low complexity" evidence="1">
    <location>
        <begin position="1285"/>
        <end position="1298"/>
    </location>
</feature>
<feature type="compositionally biased region" description="Basic and acidic residues" evidence="1">
    <location>
        <begin position="808"/>
        <end position="825"/>
    </location>
</feature>
<feature type="compositionally biased region" description="Low complexity" evidence="1">
    <location>
        <begin position="654"/>
        <end position="666"/>
    </location>
</feature>
<protein>
    <submittedName>
        <fullName evidence="2">Uncharacterized protein</fullName>
    </submittedName>
</protein>
<dbReference type="EMBL" id="KZ678147">
    <property type="protein sequence ID" value="PSN60737.1"/>
    <property type="molecule type" value="Genomic_DNA"/>
</dbReference>
<dbReference type="OrthoDB" id="5151921at2759"/>
<feature type="compositionally biased region" description="Low complexity" evidence="1">
    <location>
        <begin position="1611"/>
        <end position="1635"/>
    </location>
</feature>
<dbReference type="STRING" id="1448308.A0A2T2N5K9"/>
<feature type="compositionally biased region" description="Polar residues" evidence="1">
    <location>
        <begin position="567"/>
        <end position="585"/>
    </location>
</feature>
<feature type="compositionally biased region" description="Basic and acidic residues" evidence="1">
    <location>
        <begin position="1637"/>
        <end position="1665"/>
    </location>
</feature>
<feature type="compositionally biased region" description="Low complexity" evidence="1">
    <location>
        <begin position="862"/>
        <end position="881"/>
    </location>
</feature>
<organism evidence="2 3">
    <name type="scientific">Corynespora cassiicola Philippines</name>
    <dbReference type="NCBI Taxonomy" id="1448308"/>
    <lineage>
        <taxon>Eukaryota</taxon>
        <taxon>Fungi</taxon>
        <taxon>Dikarya</taxon>
        <taxon>Ascomycota</taxon>
        <taxon>Pezizomycotina</taxon>
        <taxon>Dothideomycetes</taxon>
        <taxon>Pleosporomycetidae</taxon>
        <taxon>Pleosporales</taxon>
        <taxon>Corynesporascaceae</taxon>
        <taxon>Corynespora</taxon>
    </lineage>
</organism>
<feature type="compositionally biased region" description="Polar residues" evidence="1">
    <location>
        <begin position="882"/>
        <end position="893"/>
    </location>
</feature>
<feature type="compositionally biased region" description="Polar residues" evidence="1">
    <location>
        <begin position="726"/>
        <end position="735"/>
    </location>
</feature>
<feature type="compositionally biased region" description="Basic and acidic residues" evidence="1">
    <location>
        <begin position="381"/>
        <end position="390"/>
    </location>
</feature>
<feature type="compositionally biased region" description="Polar residues" evidence="1">
    <location>
        <begin position="544"/>
        <end position="555"/>
    </location>
</feature>
<feature type="compositionally biased region" description="Polar residues" evidence="1">
    <location>
        <begin position="292"/>
        <end position="304"/>
    </location>
</feature>
<feature type="compositionally biased region" description="Low complexity" evidence="1">
    <location>
        <begin position="1435"/>
        <end position="1446"/>
    </location>
</feature>
<feature type="compositionally biased region" description="Low complexity" evidence="1">
    <location>
        <begin position="1101"/>
        <end position="1124"/>
    </location>
</feature>
<feature type="compositionally biased region" description="Polar residues" evidence="1">
    <location>
        <begin position="92"/>
        <end position="101"/>
    </location>
</feature>
<sequence length="1867" mass="202166">MSTDTKMSRDTDSPKEEKRRRRFSSPFHRSSRSRSRPNSIVLPSNHYDFGTPRGTPPRETPPAEGNRSRSQSQSFHAPDSWNIGPVPESPRVGTQQASTGLSPPERLGVLPSPAKSAFSLFPIDKEGEVPPVPKIPDDIEEQRGRRSEEGRSHQVLQSVIRNSPPPPPTTTTTDSVNVVGAKRTPREASRLQDSPVIEERASSEVQRKGDVAPDANAGSAAKVDVDVDVHDDDDRPPQLNHDPIPPQSRSDELRHGAEAGAPVVAEGGDVSPVMMFVGPEKDGGESGLKPSQVGQDYLSQTPSYTMGDVSPMFPPAKLTVGPDGDAQTAADSRAGGHADTRPAYETELIGAGDVSPVSSKAEDKQPGDTKITAGPSNPQAPKHEKVKSIEVKGAQKASSEAGPGGVAPARTPHAGENGTAPPRPVATKHRPATSPYQVVHAVEYVPSHSSFESWDQDSIAAPSQSDGSQLGDRPDESASAIPPVPQLPPAVQQHDEKPDGVEVPARPSKITVYNTPPQDHPSQSVSSQDSLQQPMSESERLSANRRSQSLLSVISSMVPADGAPISPASSQGRSRPSSRNRQQVPSAKVSPLSEQIVEEPAVQVEQRTVNGATAADDHFDLYADHDGIVKGVQDERGQPLRVPTDQPAEARKGAQQPASAPTSAPAPEIPKAPAVPPMTEEETRYSFERPMSFVSGPRDSHGRPQDHINRPGTGHADVPPVPQIPNRIQEQQRPLHSNGIISGGRSDVSSLQNSQRSHVRTPPHSNVSPPPPSNASPPPQASPPPTLAHRPLLQEARQPGGPYQDPRMMQDPRFQDPRLAGDPRMHGMAPGQPIPQDPQMQGQIYAQDPRLQQPGMSPPGPRNQFEFQQQLMQRQAMGQRMPSNEQQQIQAMGSQPPPPPPKNEEKSRPKLSSVFKGLASKSSAHSQQHSQHNIHQQENRAPSHLSASSQDPNRSGSYQSTLGDLPSEQIAAKMRDPRMANQRPGSMGAESFLSHESTRAQAADSRLDLRHPASPPPFNGIPPPQPPQGVQFPSKQAPPMRASMSAVPEPGKKKRFSALGNLFNRNSGGQVPTKVKLSKEEKKAQKAQKHSTAPPMQLPPQQTWSQHQQQQQQQQQQQTRAQQQGVSPYGQAPPRPFPGMAASPQTMSPMSPQSIGSQGMMSQSATSHGMMSPQSATPQGMMSPQGPMSQGMISPHMQPPNGFQQHPAHFQRPDASAYQDTRQIAQAFQAERPPQSAEGPRPGMPPQPFSHGQPTQAPGYGPPVDGYYKPDSKPPVRDQVSPGVPQYQQQQPQPAAPQNNTNRRVTSPASTHSPQSMVSPISQRHVSSPLREPQYDTPQIPAAYNHVQGAFSSAGPQFPPHNAQPGRPTHQYGRQHSDPHMQQLSPQVSAQSQMPPNQRTHSDSSASVVSPISSSPGVPSTTPVSNQRPPKQRMSSISETTTHSESGWNLNIPEGATAQEIVRAQHHQYIKQQLAAQQQLQAERSGRSPSPRTSHHTQSPSPHPPEAQQQGHGQGAGGFRELLPRHSPQPYPVHQPPRHSPDNASYHDRHSPAPSHSPHPEQPAPIHPGQMQPPAAYALPISPASADVRSPVNPIANSMPPPPAPPPKIPHSPMHAGFPGSHASPPHTPHTPQHQIHNHDYDHDPRHSHGHSHDDDPEPPYHEPDYDQQPPDEPPPSYDGPGLPHDGMEKERERPRPPNILTGLPLPSSNPRHPNESRQRQASIGILQHPQPASMAASPQRSSADMGANILRRQLLEQEERERAERLQRQEAQRAESQRERLERERARARARELERSVSGGGRVTSLRSVGGSGSGRPPGWERRGSGAGAQGGARMVFELPAEEDEEPVMRATSFPGQEWVPTWTED</sequence>
<feature type="compositionally biased region" description="Basic and acidic residues" evidence="1">
    <location>
        <begin position="625"/>
        <end position="638"/>
    </location>
</feature>
<feature type="compositionally biased region" description="Basic and acidic residues" evidence="1">
    <location>
        <begin position="1"/>
        <end position="17"/>
    </location>
</feature>
<feature type="compositionally biased region" description="Basic and acidic residues" evidence="1">
    <location>
        <begin position="1754"/>
        <end position="1796"/>
    </location>
</feature>
<gene>
    <name evidence="2" type="ORF">BS50DRAFT_197223</name>
</gene>
<feature type="compositionally biased region" description="Low complexity" evidence="1">
    <location>
        <begin position="516"/>
        <end position="534"/>
    </location>
</feature>
<dbReference type="Proteomes" id="UP000240883">
    <property type="component" value="Unassembled WGS sequence"/>
</dbReference>
<feature type="compositionally biased region" description="Basic and acidic residues" evidence="1">
    <location>
        <begin position="223"/>
        <end position="236"/>
    </location>
</feature>
<feature type="compositionally biased region" description="Low complexity" evidence="1">
    <location>
        <begin position="1140"/>
        <end position="1164"/>
    </location>
</feature>
<feature type="compositionally biased region" description="Pro residues" evidence="1">
    <location>
        <begin position="667"/>
        <end position="676"/>
    </location>
</feature>
<feature type="compositionally biased region" description="Basic and acidic residues" evidence="1">
    <location>
        <begin position="1686"/>
        <end position="1696"/>
    </location>
</feature>
<feature type="compositionally biased region" description="Pro residues" evidence="1">
    <location>
        <begin position="768"/>
        <end position="786"/>
    </location>
</feature>
<name>A0A2T2N5K9_CORCC</name>
<feature type="region of interest" description="Disordered" evidence="1">
    <location>
        <begin position="625"/>
        <end position="1452"/>
    </location>
</feature>
<feature type="compositionally biased region" description="Polar residues" evidence="1">
    <location>
        <begin position="747"/>
        <end position="756"/>
    </location>
</feature>
<reference evidence="2 3" key="1">
    <citation type="journal article" date="2018" name="Front. Microbiol.">
        <title>Genome-Wide Analysis of Corynespora cassiicola Leaf Fall Disease Putative Effectors.</title>
        <authorList>
            <person name="Lopez D."/>
            <person name="Ribeiro S."/>
            <person name="Label P."/>
            <person name="Fumanal B."/>
            <person name="Venisse J.S."/>
            <person name="Kohler A."/>
            <person name="de Oliveira R.R."/>
            <person name="Labutti K."/>
            <person name="Lipzen A."/>
            <person name="Lail K."/>
            <person name="Bauer D."/>
            <person name="Ohm R.A."/>
            <person name="Barry K.W."/>
            <person name="Spatafora J."/>
            <person name="Grigoriev I.V."/>
            <person name="Martin F.M."/>
            <person name="Pujade-Renaud V."/>
        </authorList>
    </citation>
    <scope>NUCLEOTIDE SEQUENCE [LARGE SCALE GENOMIC DNA]</scope>
    <source>
        <strain evidence="2 3">Philippines</strain>
    </source>
</reference>
<evidence type="ECO:0000256" key="1">
    <source>
        <dbReference type="SAM" id="MobiDB-lite"/>
    </source>
</evidence>
<feature type="region of interest" description="Disordered" evidence="1">
    <location>
        <begin position="1470"/>
        <end position="1867"/>
    </location>
</feature>
<accession>A0A2T2N5K9</accession>
<evidence type="ECO:0000313" key="2">
    <source>
        <dbReference type="EMBL" id="PSN60737.1"/>
    </source>
</evidence>
<feature type="compositionally biased region" description="Polar residues" evidence="1">
    <location>
        <begin position="945"/>
        <end position="962"/>
    </location>
</feature>
<feature type="compositionally biased region" description="Low complexity" evidence="1">
    <location>
        <begin position="920"/>
        <end position="936"/>
    </location>
</feature>
<feature type="compositionally biased region" description="Basic and acidic residues" evidence="1">
    <location>
        <begin position="197"/>
        <end position="211"/>
    </location>
</feature>
<feature type="compositionally biased region" description="Polar residues" evidence="1">
    <location>
        <begin position="1380"/>
        <end position="1399"/>
    </location>
</feature>
<feature type="compositionally biased region" description="Basic and acidic residues" evidence="1">
    <location>
        <begin position="1539"/>
        <end position="1551"/>
    </location>
</feature>
<feature type="region of interest" description="Disordered" evidence="1">
    <location>
        <begin position="1"/>
        <end position="604"/>
    </location>
</feature>
<feature type="compositionally biased region" description="Pro residues" evidence="1">
    <location>
        <begin position="1599"/>
        <end position="1610"/>
    </location>
</feature>
<feature type="compositionally biased region" description="Low complexity" evidence="1">
    <location>
        <begin position="1472"/>
        <end position="1500"/>
    </location>
</feature>
<feature type="compositionally biased region" description="Basic and acidic residues" evidence="1">
    <location>
        <begin position="135"/>
        <end position="152"/>
    </location>
</feature>
<proteinExistence type="predicted"/>
<feature type="compositionally biased region" description="Pro residues" evidence="1">
    <location>
        <begin position="1555"/>
        <end position="1566"/>
    </location>
</feature>